<sequence>MDLISRTTRHGKELRRLGVKCAEIIRSHFRVWSGTSVQPRAPILRAASNWSLTSKPNCSRGCLSLLVRVYIASIIVAP</sequence>
<proteinExistence type="predicted"/>
<accession>A0AAV6IR94</accession>
<dbReference type="AlphaFoldDB" id="A0AAV6IR94"/>
<evidence type="ECO:0000313" key="1">
    <source>
        <dbReference type="EMBL" id="KAG5531218.1"/>
    </source>
</evidence>
<reference evidence="1" key="1">
    <citation type="submission" date="2020-08" db="EMBL/GenBank/DDBJ databases">
        <title>Plant Genome Project.</title>
        <authorList>
            <person name="Zhang R.-G."/>
        </authorList>
    </citation>
    <scope>NUCLEOTIDE SEQUENCE</scope>
    <source>
        <strain evidence="1">WSP0</strain>
        <tissue evidence="1">Leaf</tissue>
    </source>
</reference>
<protein>
    <submittedName>
        <fullName evidence="1">Uncharacterized protein</fullName>
    </submittedName>
</protein>
<comment type="caution">
    <text evidence="1">The sequence shown here is derived from an EMBL/GenBank/DDBJ whole genome shotgun (WGS) entry which is preliminary data.</text>
</comment>
<evidence type="ECO:0000313" key="2">
    <source>
        <dbReference type="Proteomes" id="UP000823749"/>
    </source>
</evidence>
<dbReference type="Proteomes" id="UP000823749">
    <property type="component" value="Chromosome 9"/>
</dbReference>
<name>A0AAV6IR94_9ERIC</name>
<gene>
    <name evidence="1" type="ORF">RHGRI_025990</name>
</gene>
<organism evidence="1 2">
    <name type="scientific">Rhododendron griersonianum</name>
    <dbReference type="NCBI Taxonomy" id="479676"/>
    <lineage>
        <taxon>Eukaryota</taxon>
        <taxon>Viridiplantae</taxon>
        <taxon>Streptophyta</taxon>
        <taxon>Embryophyta</taxon>
        <taxon>Tracheophyta</taxon>
        <taxon>Spermatophyta</taxon>
        <taxon>Magnoliopsida</taxon>
        <taxon>eudicotyledons</taxon>
        <taxon>Gunneridae</taxon>
        <taxon>Pentapetalae</taxon>
        <taxon>asterids</taxon>
        <taxon>Ericales</taxon>
        <taxon>Ericaceae</taxon>
        <taxon>Ericoideae</taxon>
        <taxon>Rhodoreae</taxon>
        <taxon>Rhododendron</taxon>
    </lineage>
</organism>
<dbReference type="EMBL" id="JACTNZ010000009">
    <property type="protein sequence ID" value="KAG5531218.1"/>
    <property type="molecule type" value="Genomic_DNA"/>
</dbReference>
<keyword evidence="2" id="KW-1185">Reference proteome</keyword>